<protein>
    <submittedName>
        <fullName evidence="1">DNA phosphorothioation-associated protein 4</fullName>
    </submittedName>
</protein>
<sequence>MSASKVRIAKDKAELVKSLVVGEGSDGVFPTYADAIAFAAALGSKRQRRSPLSNVSQRDPGAISVEIFISRGYDTLINLLAIVSTKNPKIISPKDPAAETQRLQIFEEYANGGLEILRDELRGAVDYTERITLLLMSERHRQDATGQYGFDLSRFL</sequence>
<organism evidence="1">
    <name type="scientific">Planktothricoides sp. SpSt-374</name>
    <dbReference type="NCBI Taxonomy" id="2282167"/>
    <lineage>
        <taxon>Bacteria</taxon>
        <taxon>Bacillati</taxon>
        <taxon>Cyanobacteriota</taxon>
        <taxon>Cyanophyceae</taxon>
        <taxon>Oscillatoriophycideae</taxon>
        <taxon>Oscillatoriales</taxon>
        <taxon>Oscillatoriaceae</taxon>
        <taxon>Planktothricoides</taxon>
    </lineage>
</organism>
<gene>
    <name evidence="1" type="ORF">ENR15_04695</name>
</gene>
<dbReference type="InterPro" id="IPR023983">
    <property type="entry name" value="DNA_S_mod_dnd_assoc_4"/>
</dbReference>
<evidence type="ECO:0000313" key="1">
    <source>
        <dbReference type="EMBL" id="HGF99963.1"/>
    </source>
</evidence>
<dbReference type="AlphaFoldDB" id="A0A7C3ZKG5"/>
<accession>A0A7C3ZKG5</accession>
<name>A0A7C3ZKG5_9CYAN</name>
<proteinExistence type="predicted"/>
<dbReference type="NCBIfam" id="TIGR04062">
    <property type="entry name" value="dnd_assoc_4"/>
    <property type="match status" value="1"/>
</dbReference>
<reference evidence="1" key="1">
    <citation type="journal article" date="2020" name="mSystems">
        <title>Genome- and Community-Level Interaction Insights into Carbon Utilization and Element Cycling Functions of Hydrothermarchaeota in Hydrothermal Sediment.</title>
        <authorList>
            <person name="Zhou Z."/>
            <person name="Liu Y."/>
            <person name="Xu W."/>
            <person name="Pan J."/>
            <person name="Luo Z.H."/>
            <person name="Li M."/>
        </authorList>
    </citation>
    <scope>NUCLEOTIDE SEQUENCE [LARGE SCALE GENOMIC DNA]</scope>
    <source>
        <strain evidence="1">SpSt-374</strain>
    </source>
</reference>
<comment type="caution">
    <text evidence="1">The sequence shown here is derived from an EMBL/GenBank/DDBJ whole genome shotgun (WGS) entry which is preliminary data.</text>
</comment>
<dbReference type="EMBL" id="DSPX01000043">
    <property type="protein sequence ID" value="HGF99963.1"/>
    <property type="molecule type" value="Genomic_DNA"/>
</dbReference>